<protein>
    <submittedName>
        <fullName evidence="2">GNAT family N-acetyltransferase</fullName>
        <ecNumber evidence="2">2.3.1.-</ecNumber>
    </submittedName>
</protein>
<organism evidence="2 3">
    <name type="scientific">Streptomyces fuscus</name>
    <dbReference type="NCBI Taxonomy" id="3048495"/>
    <lineage>
        <taxon>Bacteria</taxon>
        <taxon>Bacillati</taxon>
        <taxon>Actinomycetota</taxon>
        <taxon>Actinomycetes</taxon>
        <taxon>Kitasatosporales</taxon>
        <taxon>Streptomycetaceae</taxon>
        <taxon>Streptomyces</taxon>
    </lineage>
</organism>
<reference evidence="2 3" key="1">
    <citation type="submission" date="2023-05" db="EMBL/GenBank/DDBJ databases">
        <title>Streptomyces fuscus sp. nov., a brown-black pigment producing actinomyces isolated from dry sand of Sea duck farm.</title>
        <authorList>
            <person name="Xie J."/>
            <person name="Shen N."/>
        </authorList>
    </citation>
    <scope>NUCLEOTIDE SEQUENCE [LARGE SCALE GENOMIC DNA]</scope>
    <source>
        <strain evidence="2 3">GXMU-J15</strain>
    </source>
</reference>
<proteinExistence type="predicted"/>
<dbReference type="InterPro" id="IPR000182">
    <property type="entry name" value="GNAT_dom"/>
</dbReference>
<dbReference type="Proteomes" id="UP001241926">
    <property type="component" value="Unassembled WGS sequence"/>
</dbReference>
<evidence type="ECO:0000313" key="2">
    <source>
        <dbReference type="EMBL" id="MDL2076211.1"/>
    </source>
</evidence>
<evidence type="ECO:0000313" key="3">
    <source>
        <dbReference type="Proteomes" id="UP001241926"/>
    </source>
</evidence>
<dbReference type="PROSITE" id="PS51186">
    <property type="entry name" value="GNAT"/>
    <property type="match status" value="1"/>
</dbReference>
<keyword evidence="3" id="KW-1185">Reference proteome</keyword>
<keyword evidence="2" id="KW-0012">Acyltransferase</keyword>
<comment type="caution">
    <text evidence="2">The sequence shown here is derived from an EMBL/GenBank/DDBJ whole genome shotgun (WGS) entry which is preliminary data.</text>
</comment>
<feature type="domain" description="N-acetyltransferase" evidence="1">
    <location>
        <begin position="20"/>
        <end position="191"/>
    </location>
</feature>
<evidence type="ECO:0000259" key="1">
    <source>
        <dbReference type="PROSITE" id="PS51186"/>
    </source>
</evidence>
<accession>A0ABT7IVJ9</accession>
<dbReference type="SUPFAM" id="SSF55729">
    <property type="entry name" value="Acyl-CoA N-acyltransferases (Nat)"/>
    <property type="match status" value="1"/>
</dbReference>
<gene>
    <name evidence="2" type="ORF">QNN03_07140</name>
</gene>
<sequence>MIPIEKEPGVQQEALAVARMDGAAAAQAVDELRLIYAEVFAEPPHNETEDDVVAAFRRFTVQAARPAFRAVLARTGDGEPVGMAYGWSLPADTPWWDEFTEPVSEDMRREDGRRTFGLMELAVRRAWRGWGVARRLHASLLDGLEAERVMLNVNPENAAAAAAYTAWGYRVIGQARPAAAGAELRDVMMLNLR</sequence>
<dbReference type="Pfam" id="PF00583">
    <property type="entry name" value="Acetyltransf_1"/>
    <property type="match status" value="1"/>
</dbReference>
<dbReference type="EMBL" id="JASJUS010000005">
    <property type="protein sequence ID" value="MDL2076211.1"/>
    <property type="molecule type" value="Genomic_DNA"/>
</dbReference>
<dbReference type="GO" id="GO:0016746">
    <property type="term" value="F:acyltransferase activity"/>
    <property type="evidence" value="ECO:0007669"/>
    <property type="project" value="UniProtKB-KW"/>
</dbReference>
<name>A0ABT7IVJ9_9ACTN</name>
<dbReference type="Gene3D" id="3.40.630.30">
    <property type="match status" value="1"/>
</dbReference>
<dbReference type="RefSeq" id="WP_255310270.1">
    <property type="nucleotide sequence ID" value="NZ_JASJUS010000005.1"/>
</dbReference>
<keyword evidence="2" id="KW-0808">Transferase</keyword>
<dbReference type="InterPro" id="IPR016181">
    <property type="entry name" value="Acyl_CoA_acyltransferase"/>
</dbReference>
<dbReference type="EC" id="2.3.1.-" evidence="2"/>